<comment type="caution">
    <text evidence="1">The sequence shown here is derived from an EMBL/GenBank/DDBJ whole genome shotgun (WGS) entry which is preliminary data.</text>
</comment>
<proteinExistence type="predicted"/>
<reference evidence="1" key="1">
    <citation type="submission" date="2020-10" db="EMBL/GenBank/DDBJ databases">
        <title>Unveiling of a novel bifunctional photoreceptor, Dualchrome1, isolated from a cosmopolitan green alga.</title>
        <authorList>
            <person name="Suzuki S."/>
            <person name="Kawachi M."/>
        </authorList>
    </citation>
    <scope>NUCLEOTIDE SEQUENCE</scope>
    <source>
        <strain evidence="1">NIES 2893</strain>
    </source>
</reference>
<evidence type="ECO:0000313" key="1">
    <source>
        <dbReference type="EMBL" id="GHP08710.1"/>
    </source>
</evidence>
<gene>
    <name evidence="1" type="ORF">PPROV_000744700</name>
</gene>
<sequence>MANATATLRTRARTQRTNLLRRTRGRTCAARCVSAPPPPAEFIEARTLASLKASAPAVDTFAAVATCTTWASVNRAAEEALHRGELSEEVLRVARDALAGAKDGTPAAESLSSLFQVLWHAYQSTPPTTHDLLHHLFFAGYTRSERNAYLRGIVRRAADVRGRGVVAMADVLAAVHDAVACFAVAAKAERAVTYALRQQHDQWESLPPVRKDERMYHLNPVFVESLQAHSVEYARQLRRFEVLHPRCTLYVHTSSYGSTDSGGKGGGDDDDGCENDVCIPEPSLSTFFVMAQHLDWWEELRTDVQEMILLVDEAAACLSDVEDRRLAAASMRGVVDVLEGERAVLESERHEAYERDVDDADERRCIAQMLMGVHGAPERYASDEDNLTLSNTTVRGVRMRLPSRVVVDDDALRVVKGHALYVLQSPLAHFSLGLNETEADADWRARRSDAEHQAISEE</sequence>
<dbReference type="Proteomes" id="UP000660262">
    <property type="component" value="Unassembled WGS sequence"/>
</dbReference>
<dbReference type="AlphaFoldDB" id="A0A830HSH8"/>
<protein>
    <submittedName>
        <fullName evidence="1">Uncharacterized protein</fullName>
    </submittedName>
</protein>
<evidence type="ECO:0000313" key="2">
    <source>
        <dbReference type="Proteomes" id="UP000660262"/>
    </source>
</evidence>
<accession>A0A830HSH8</accession>
<dbReference type="EMBL" id="BNJQ01000021">
    <property type="protein sequence ID" value="GHP08710.1"/>
    <property type="molecule type" value="Genomic_DNA"/>
</dbReference>
<organism evidence="1 2">
    <name type="scientific">Pycnococcus provasolii</name>
    <dbReference type="NCBI Taxonomy" id="41880"/>
    <lineage>
        <taxon>Eukaryota</taxon>
        <taxon>Viridiplantae</taxon>
        <taxon>Chlorophyta</taxon>
        <taxon>Pseudoscourfieldiophyceae</taxon>
        <taxon>Pseudoscourfieldiales</taxon>
        <taxon>Pycnococcaceae</taxon>
        <taxon>Pycnococcus</taxon>
    </lineage>
</organism>
<keyword evidence="2" id="KW-1185">Reference proteome</keyword>
<name>A0A830HSH8_9CHLO</name>